<gene>
    <name evidence="3" type="ORF">FHU39_001827</name>
</gene>
<dbReference type="AlphaFoldDB" id="A0A839N6W5"/>
<dbReference type="Pfam" id="PF04303">
    <property type="entry name" value="PrpF"/>
    <property type="match status" value="1"/>
</dbReference>
<dbReference type="SUPFAM" id="SSF54506">
    <property type="entry name" value="Diaminopimelate epimerase-like"/>
    <property type="match status" value="2"/>
</dbReference>
<sequence length="376" mass="39156">MPSAEVDGVRCMWMRGGTSKGAFFLAEDLPADPTERDRLLLRIMGTPDPQQIDGIGGATSVTSKVAVVSASTDPDADVDYLFLQVGVDRPTVSDRQNCGNILAGVGPFAVERGLLATAGDRTTVRIRMVNSDSIAVATFPTPNGRPQYAGDARISGVPGSAAPISIAFRGTEGSVTGALFPTGRVVDEIDGVAVTCIDNGMPVVVLTAAALGRTGTETHEQLQADTALLERVDRIRCAAGELMGLGDVAASSVPKTMAVSPAVDGGHLRIQSFIPVTPHQAIGVLAAISAVTACRHPDSTTHDVARSWPVDSSTIDVEHPSGHMLLDVTAGMQEGIFTVQRSAVIRTARKLFDGTVFPTSTQSLPVPEETTHAAAP</sequence>
<reference evidence="3 4" key="1">
    <citation type="submission" date="2020-08" db="EMBL/GenBank/DDBJ databases">
        <title>Sequencing the genomes of 1000 actinobacteria strains.</title>
        <authorList>
            <person name="Klenk H.-P."/>
        </authorList>
    </citation>
    <scope>NUCLEOTIDE SEQUENCE [LARGE SCALE GENOMIC DNA]</scope>
    <source>
        <strain evidence="3 4">DSM 105369</strain>
    </source>
</reference>
<comment type="similarity">
    <text evidence="1">Belongs to the PrpF family.</text>
</comment>
<dbReference type="EC" id="5.3.2.8" evidence="3"/>
<evidence type="ECO:0000256" key="2">
    <source>
        <dbReference type="ARBA" id="ARBA00023235"/>
    </source>
</evidence>
<protein>
    <submittedName>
        <fullName evidence="3">4-oxalomesaconate tautomerase</fullName>
        <ecNumber evidence="3">5.3.2.8</ecNumber>
    </submittedName>
</protein>
<dbReference type="PANTHER" id="PTHR43709">
    <property type="entry name" value="ACONITATE ISOMERASE-RELATED"/>
    <property type="match status" value="1"/>
</dbReference>
<organism evidence="3 4">
    <name type="scientific">Flexivirga oryzae</name>
    <dbReference type="NCBI Taxonomy" id="1794944"/>
    <lineage>
        <taxon>Bacteria</taxon>
        <taxon>Bacillati</taxon>
        <taxon>Actinomycetota</taxon>
        <taxon>Actinomycetes</taxon>
        <taxon>Micrococcales</taxon>
        <taxon>Dermacoccaceae</taxon>
        <taxon>Flexivirga</taxon>
    </lineage>
</organism>
<keyword evidence="2 3" id="KW-0413">Isomerase</keyword>
<dbReference type="Gene3D" id="3.10.310.10">
    <property type="entry name" value="Diaminopimelate Epimerase, Chain A, domain 1"/>
    <property type="match status" value="2"/>
</dbReference>
<dbReference type="NCBIfam" id="NF033377">
    <property type="entry name" value="OMA_tautomer"/>
    <property type="match status" value="1"/>
</dbReference>
<accession>A0A839N6W5</accession>
<comment type="caution">
    <text evidence="3">The sequence shown here is derived from an EMBL/GenBank/DDBJ whole genome shotgun (WGS) entry which is preliminary data.</text>
</comment>
<dbReference type="GO" id="GO:0016853">
    <property type="term" value="F:isomerase activity"/>
    <property type="evidence" value="ECO:0007669"/>
    <property type="project" value="UniProtKB-KW"/>
</dbReference>
<dbReference type="EMBL" id="JACHVQ010000001">
    <property type="protein sequence ID" value="MBB2891843.1"/>
    <property type="molecule type" value="Genomic_DNA"/>
</dbReference>
<dbReference type="InterPro" id="IPR007400">
    <property type="entry name" value="PrpF-like"/>
</dbReference>
<evidence type="ECO:0000256" key="1">
    <source>
        <dbReference type="ARBA" id="ARBA00007673"/>
    </source>
</evidence>
<proteinExistence type="inferred from homology"/>
<dbReference type="Proteomes" id="UP000559182">
    <property type="component" value="Unassembled WGS sequence"/>
</dbReference>
<dbReference type="RefSeq" id="WP_221185194.1">
    <property type="nucleotide sequence ID" value="NZ_JACHVQ010000001.1"/>
</dbReference>
<dbReference type="PANTHER" id="PTHR43709:SF3">
    <property type="entry name" value="ISOMERASE YBHH-RELATED"/>
    <property type="match status" value="1"/>
</dbReference>
<keyword evidence="4" id="KW-1185">Reference proteome</keyword>
<evidence type="ECO:0000313" key="3">
    <source>
        <dbReference type="EMBL" id="MBB2891843.1"/>
    </source>
</evidence>
<evidence type="ECO:0000313" key="4">
    <source>
        <dbReference type="Proteomes" id="UP000559182"/>
    </source>
</evidence>
<dbReference type="InterPro" id="IPR047687">
    <property type="entry name" value="OMA_tautomer-like"/>
</dbReference>
<name>A0A839N6W5_9MICO</name>